<dbReference type="AlphaFoldDB" id="A0A0D7B616"/>
<keyword evidence="2" id="KW-0472">Membrane</keyword>
<proteinExistence type="predicted"/>
<reference evidence="3 4" key="1">
    <citation type="journal article" date="2015" name="Fungal Genet. Biol.">
        <title>Evolution of novel wood decay mechanisms in Agaricales revealed by the genome sequences of Fistulina hepatica and Cylindrobasidium torrendii.</title>
        <authorList>
            <person name="Floudas D."/>
            <person name="Held B.W."/>
            <person name="Riley R."/>
            <person name="Nagy L.G."/>
            <person name="Koehler G."/>
            <person name="Ransdell A.S."/>
            <person name="Younus H."/>
            <person name="Chow J."/>
            <person name="Chiniquy J."/>
            <person name="Lipzen A."/>
            <person name="Tritt A."/>
            <person name="Sun H."/>
            <person name="Haridas S."/>
            <person name="LaButti K."/>
            <person name="Ohm R.A."/>
            <person name="Kues U."/>
            <person name="Blanchette R.A."/>
            <person name="Grigoriev I.V."/>
            <person name="Minto R.E."/>
            <person name="Hibbett D.S."/>
        </authorList>
    </citation>
    <scope>NUCLEOTIDE SEQUENCE [LARGE SCALE GENOMIC DNA]</scope>
    <source>
        <strain evidence="3 4">FP15055 ss-10</strain>
    </source>
</reference>
<sequence length="119" mass="13611">MMSIEQVAPFVITLVTTTIFFFAYEWILTRIVGSWGVDATGVVGYEVAIRARDDRIQEIAKKLRAAEREIASLKEESRFWEEMANKVFACYQGDMHATEARTGMPLHLLVERPKNLSLE</sequence>
<feature type="transmembrane region" description="Helical" evidence="2">
    <location>
        <begin position="6"/>
        <end position="24"/>
    </location>
</feature>
<evidence type="ECO:0000256" key="2">
    <source>
        <dbReference type="SAM" id="Phobius"/>
    </source>
</evidence>
<keyword evidence="2" id="KW-0812">Transmembrane</keyword>
<keyword evidence="2" id="KW-1133">Transmembrane helix</keyword>
<accession>A0A0D7B616</accession>
<evidence type="ECO:0000313" key="4">
    <source>
        <dbReference type="Proteomes" id="UP000054007"/>
    </source>
</evidence>
<keyword evidence="4" id="KW-1185">Reference proteome</keyword>
<feature type="coiled-coil region" evidence="1">
    <location>
        <begin position="49"/>
        <end position="83"/>
    </location>
</feature>
<gene>
    <name evidence="3" type="ORF">CYLTODRAFT_492707</name>
</gene>
<name>A0A0D7B616_9AGAR</name>
<protein>
    <submittedName>
        <fullName evidence="3">Uncharacterized protein</fullName>
    </submittedName>
</protein>
<evidence type="ECO:0000256" key="1">
    <source>
        <dbReference type="SAM" id="Coils"/>
    </source>
</evidence>
<keyword evidence="1" id="KW-0175">Coiled coil</keyword>
<dbReference type="EMBL" id="KN880611">
    <property type="protein sequence ID" value="KIY64956.1"/>
    <property type="molecule type" value="Genomic_DNA"/>
</dbReference>
<dbReference type="Proteomes" id="UP000054007">
    <property type="component" value="Unassembled WGS sequence"/>
</dbReference>
<evidence type="ECO:0000313" key="3">
    <source>
        <dbReference type="EMBL" id="KIY64956.1"/>
    </source>
</evidence>
<organism evidence="3 4">
    <name type="scientific">Cylindrobasidium torrendii FP15055 ss-10</name>
    <dbReference type="NCBI Taxonomy" id="1314674"/>
    <lineage>
        <taxon>Eukaryota</taxon>
        <taxon>Fungi</taxon>
        <taxon>Dikarya</taxon>
        <taxon>Basidiomycota</taxon>
        <taxon>Agaricomycotina</taxon>
        <taxon>Agaricomycetes</taxon>
        <taxon>Agaricomycetidae</taxon>
        <taxon>Agaricales</taxon>
        <taxon>Marasmiineae</taxon>
        <taxon>Physalacriaceae</taxon>
        <taxon>Cylindrobasidium</taxon>
    </lineage>
</organism>